<comment type="caution">
    <text evidence="2">The sequence shown here is derived from an EMBL/GenBank/DDBJ whole genome shotgun (WGS) entry which is preliminary data.</text>
</comment>
<keyword evidence="1" id="KW-0472">Membrane</keyword>
<gene>
    <name evidence="2" type="ORF">BCR42DRAFT_409303</name>
</gene>
<dbReference type="AlphaFoldDB" id="A0A1X2IQX2"/>
<accession>A0A1X2IQX2</accession>
<evidence type="ECO:0000313" key="3">
    <source>
        <dbReference type="Proteomes" id="UP000193560"/>
    </source>
</evidence>
<sequence length="98" mass="11705">MEAIENSGTWISPFYICIKDPKTRTQHRHKITVLILMVHYDTLYTAVIIVSQRRRRYQLLQLPFAFIHKTFTTAIDSLTNMSSETLRYSCHLSYLFYR</sequence>
<proteinExistence type="predicted"/>
<dbReference type="EMBL" id="MCGE01000006">
    <property type="protein sequence ID" value="ORZ20695.1"/>
    <property type="molecule type" value="Genomic_DNA"/>
</dbReference>
<name>A0A1X2IQX2_9FUNG</name>
<keyword evidence="1" id="KW-1133">Transmembrane helix</keyword>
<protein>
    <submittedName>
        <fullName evidence="2">Uncharacterized protein</fullName>
    </submittedName>
</protein>
<organism evidence="2 3">
    <name type="scientific">Absidia repens</name>
    <dbReference type="NCBI Taxonomy" id="90262"/>
    <lineage>
        <taxon>Eukaryota</taxon>
        <taxon>Fungi</taxon>
        <taxon>Fungi incertae sedis</taxon>
        <taxon>Mucoromycota</taxon>
        <taxon>Mucoromycotina</taxon>
        <taxon>Mucoromycetes</taxon>
        <taxon>Mucorales</taxon>
        <taxon>Cunninghamellaceae</taxon>
        <taxon>Absidia</taxon>
    </lineage>
</organism>
<feature type="transmembrane region" description="Helical" evidence="1">
    <location>
        <begin position="31"/>
        <end position="50"/>
    </location>
</feature>
<keyword evidence="3" id="KW-1185">Reference proteome</keyword>
<dbReference type="Proteomes" id="UP000193560">
    <property type="component" value="Unassembled WGS sequence"/>
</dbReference>
<keyword evidence="1" id="KW-0812">Transmembrane</keyword>
<evidence type="ECO:0000313" key="2">
    <source>
        <dbReference type="EMBL" id="ORZ20695.1"/>
    </source>
</evidence>
<reference evidence="2 3" key="1">
    <citation type="submission" date="2016-07" db="EMBL/GenBank/DDBJ databases">
        <title>Pervasive Adenine N6-methylation of Active Genes in Fungi.</title>
        <authorList>
            <consortium name="DOE Joint Genome Institute"/>
            <person name="Mondo S.J."/>
            <person name="Dannebaum R.O."/>
            <person name="Kuo R.C."/>
            <person name="Labutti K."/>
            <person name="Haridas S."/>
            <person name="Kuo A."/>
            <person name="Salamov A."/>
            <person name="Ahrendt S.R."/>
            <person name="Lipzen A."/>
            <person name="Sullivan W."/>
            <person name="Andreopoulos W.B."/>
            <person name="Clum A."/>
            <person name="Lindquist E."/>
            <person name="Daum C."/>
            <person name="Ramamoorthy G.K."/>
            <person name="Gryganskyi A."/>
            <person name="Culley D."/>
            <person name="Magnuson J.K."/>
            <person name="James T.Y."/>
            <person name="O'Malley M.A."/>
            <person name="Stajich J.E."/>
            <person name="Spatafora J.W."/>
            <person name="Visel A."/>
            <person name="Grigoriev I.V."/>
        </authorList>
    </citation>
    <scope>NUCLEOTIDE SEQUENCE [LARGE SCALE GENOMIC DNA]</scope>
    <source>
        <strain evidence="2 3">NRRL 1336</strain>
    </source>
</reference>
<evidence type="ECO:0000256" key="1">
    <source>
        <dbReference type="SAM" id="Phobius"/>
    </source>
</evidence>